<evidence type="ECO:0000259" key="2">
    <source>
        <dbReference type="Pfam" id="PF00248"/>
    </source>
</evidence>
<organism evidence="3">
    <name type="scientific">Tetraselmis sp. GSL018</name>
    <dbReference type="NCBI Taxonomy" id="582737"/>
    <lineage>
        <taxon>Eukaryota</taxon>
        <taxon>Viridiplantae</taxon>
        <taxon>Chlorophyta</taxon>
        <taxon>core chlorophytes</taxon>
        <taxon>Chlorodendrophyceae</taxon>
        <taxon>Chlorodendrales</taxon>
        <taxon>Chlorodendraceae</taxon>
        <taxon>Tetraselmis</taxon>
    </lineage>
</organism>
<dbReference type="GO" id="GO:0016491">
    <property type="term" value="F:oxidoreductase activity"/>
    <property type="evidence" value="ECO:0007669"/>
    <property type="project" value="UniProtKB-KW"/>
</dbReference>
<gene>
    <name evidence="3" type="ORF">TSPGSL018_20875</name>
</gene>
<keyword evidence="1" id="KW-0560">Oxidoreductase</keyword>
<dbReference type="PANTHER" id="PTHR43364:SF4">
    <property type="entry name" value="NAD(P)-LINKED OXIDOREDUCTASE SUPERFAMILY PROTEIN"/>
    <property type="match status" value="1"/>
</dbReference>
<dbReference type="AlphaFoldDB" id="A0A061S078"/>
<dbReference type="Gene3D" id="3.20.20.100">
    <property type="entry name" value="NADP-dependent oxidoreductase domain"/>
    <property type="match status" value="1"/>
</dbReference>
<dbReference type="InterPro" id="IPR023210">
    <property type="entry name" value="NADP_OxRdtase_dom"/>
</dbReference>
<evidence type="ECO:0000256" key="1">
    <source>
        <dbReference type="ARBA" id="ARBA00023002"/>
    </source>
</evidence>
<dbReference type="CDD" id="cd19094">
    <property type="entry name" value="AKR_Tas-like"/>
    <property type="match status" value="1"/>
</dbReference>
<dbReference type="InterPro" id="IPR050523">
    <property type="entry name" value="AKR_Detox_Biosynth"/>
</dbReference>
<dbReference type="InterPro" id="IPR036812">
    <property type="entry name" value="NAD(P)_OxRdtase_dom_sf"/>
</dbReference>
<dbReference type="SUPFAM" id="SSF51430">
    <property type="entry name" value="NAD(P)-linked oxidoreductase"/>
    <property type="match status" value="1"/>
</dbReference>
<dbReference type="PANTHER" id="PTHR43364">
    <property type="entry name" value="NADH-SPECIFIC METHYLGLYOXAL REDUCTASE-RELATED"/>
    <property type="match status" value="1"/>
</dbReference>
<protein>
    <submittedName>
        <fullName evidence="3">Aldo keto reductase</fullName>
    </submittedName>
</protein>
<proteinExistence type="predicted"/>
<dbReference type="EMBL" id="GBEZ01009388">
    <property type="protein sequence ID" value="JAC76196.1"/>
    <property type="molecule type" value="Transcribed_RNA"/>
</dbReference>
<accession>A0A061S078</accession>
<feature type="domain" description="NADP-dependent oxidoreductase" evidence="2">
    <location>
        <begin position="52"/>
        <end position="377"/>
    </location>
</feature>
<reference evidence="3" key="1">
    <citation type="submission" date="2014-05" db="EMBL/GenBank/DDBJ databases">
        <title>The transcriptome of the halophilic microalga Tetraselmis sp. GSL018 isolated from the Great Salt Lake, Utah.</title>
        <authorList>
            <person name="Jinkerson R.E."/>
            <person name="D'Adamo S."/>
            <person name="Posewitz M.C."/>
        </authorList>
    </citation>
    <scope>NUCLEOTIDE SEQUENCE</scope>
    <source>
        <strain evidence="3">GSL018</strain>
    </source>
</reference>
<evidence type="ECO:0000313" key="3">
    <source>
        <dbReference type="EMBL" id="JAC76196.1"/>
    </source>
</evidence>
<name>A0A061S078_9CHLO</name>
<sequence length="388" mass="43246">MATSFATTVPQSRFRLATRPRSSRSDHFVCSAVSYTPRKVRLGDSNLHVPDICLGTMTWGVQNTEDEAHQQLSFAKDMGINFLDTAEIYPVPPSAETAGDTDRFISSWLKEQKREDVILATKVAGASERLTYLRENGEGARLTRSQILESVDKSLARLGTDYIDLLQLHWPDRYVPLFGQSGFNIEDMRESVPFEEQLMALDELIKAGKVRHIGVSNETSWGVMQFCRAAEAAGLPTIVSIQNAYSLIVRVPFETDLAETCAEPNCNVGLLAYSPLAGGVLTGKYIDSNPEKARLNVFPGYMARYKESMVSEAVVEYAKVAEKYGLTPTELALAWCHSRWFVTSTIIGATSMDQLKHDINAFSIELPEECVDDVNKIFRKYRDPSMSS</sequence>
<dbReference type="Pfam" id="PF00248">
    <property type="entry name" value="Aldo_ket_red"/>
    <property type="match status" value="1"/>
</dbReference>